<accession>A0AA46BLC8</accession>
<organism evidence="1 2">
    <name type="scientific">Dermatophilus congolensis</name>
    <dbReference type="NCBI Taxonomy" id="1863"/>
    <lineage>
        <taxon>Bacteria</taxon>
        <taxon>Bacillati</taxon>
        <taxon>Actinomycetota</taxon>
        <taxon>Actinomycetes</taxon>
        <taxon>Micrococcales</taxon>
        <taxon>Dermatophilaceae</taxon>
        <taxon>Dermatophilus</taxon>
    </lineage>
</organism>
<dbReference type="EMBL" id="UFYA01000001">
    <property type="protein sequence ID" value="STD03943.1"/>
    <property type="molecule type" value="Genomic_DNA"/>
</dbReference>
<proteinExistence type="predicted"/>
<name>A0AA46BLC8_9MICO</name>
<evidence type="ECO:0000313" key="2">
    <source>
        <dbReference type="Proteomes" id="UP000254118"/>
    </source>
</evidence>
<reference evidence="1 2" key="1">
    <citation type="submission" date="2018-06" db="EMBL/GenBank/DDBJ databases">
        <authorList>
            <consortium name="Pathogen Informatics"/>
            <person name="Doyle S."/>
        </authorList>
    </citation>
    <scope>NUCLEOTIDE SEQUENCE [LARGE SCALE GENOMIC DNA]</scope>
    <source>
        <strain evidence="1 2">NCTC7915</strain>
    </source>
</reference>
<protein>
    <submittedName>
        <fullName evidence="1">Uncharacterized protein</fullName>
    </submittedName>
</protein>
<dbReference type="Proteomes" id="UP000254118">
    <property type="component" value="Unassembled WGS sequence"/>
</dbReference>
<gene>
    <name evidence="1" type="ORF">NCTC7915_00169</name>
</gene>
<sequence>MCGEGFGGEGEPAEVDVGCGFGGVFVDVVGGESCACVAGGVDGVFGACGECVEGKGGVGAVPGGCVGSVGGGEVVVEGVLGGVVDVGGGEVAGAFGGEGG</sequence>
<dbReference type="AlphaFoldDB" id="A0AA46BLC8"/>
<evidence type="ECO:0000313" key="1">
    <source>
        <dbReference type="EMBL" id="STD03943.1"/>
    </source>
</evidence>
<comment type="caution">
    <text evidence="1">The sequence shown here is derived from an EMBL/GenBank/DDBJ whole genome shotgun (WGS) entry which is preliminary data.</text>
</comment>